<protein>
    <submittedName>
        <fullName evidence="1">Uncharacterized protein</fullName>
    </submittedName>
</protein>
<comment type="caution">
    <text evidence="1">The sequence shown here is derived from an EMBL/GenBank/DDBJ whole genome shotgun (WGS) entry which is preliminary data.</text>
</comment>
<gene>
    <name evidence="1" type="ORF">H5410_044843</name>
</gene>
<keyword evidence="2" id="KW-1185">Reference proteome</keyword>
<dbReference type="Proteomes" id="UP000824120">
    <property type="component" value="Chromosome 9"/>
</dbReference>
<evidence type="ECO:0000313" key="2">
    <source>
        <dbReference type="Proteomes" id="UP000824120"/>
    </source>
</evidence>
<evidence type="ECO:0000313" key="1">
    <source>
        <dbReference type="EMBL" id="KAG5584409.1"/>
    </source>
</evidence>
<organism evidence="1 2">
    <name type="scientific">Solanum commersonii</name>
    <name type="common">Commerson's wild potato</name>
    <name type="synonym">Commerson's nightshade</name>
    <dbReference type="NCBI Taxonomy" id="4109"/>
    <lineage>
        <taxon>Eukaryota</taxon>
        <taxon>Viridiplantae</taxon>
        <taxon>Streptophyta</taxon>
        <taxon>Embryophyta</taxon>
        <taxon>Tracheophyta</taxon>
        <taxon>Spermatophyta</taxon>
        <taxon>Magnoliopsida</taxon>
        <taxon>eudicotyledons</taxon>
        <taxon>Gunneridae</taxon>
        <taxon>Pentapetalae</taxon>
        <taxon>asterids</taxon>
        <taxon>lamiids</taxon>
        <taxon>Solanales</taxon>
        <taxon>Solanaceae</taxon>
        <taxon>Solanoideae</taxon>
        <taxon>Solaneae</taxon>
        <taxon>Solanum</taxon>
    </lineage>
</organism>
<accession>A0A9J5X7X5</accession>
<dbReference type="AlphaFoldDB" id="A0A9J5X7X5"/>
<proteinExistence type="predicted"/>
<reference evidence="1 2" key="1">
    <citation type="submission" date="2020-09" db="EMBL/GenBank/DDBJ databases">
        <title>De no assembly of potato wild relative species, Solanum commersonii.</title>
        <authorList>
            <person name="Cho K."/>
        </authorList>
    </citation>
    <scope>NUCLEOTIDE SEQUENCE [LARGE SCALE GENOMIC DNA]</scope>
    <source>
        <strain evidence="1">LZ3.2</strain>
        <tissue evidence="1">Leaf</tissue>
    </source>
</reference>
<dbReference type="EMBL" id="JACXVP010000009">
    <property type="protein sequence ID" value="KAG5584409.1"/>
    <property type="molecule type" value="Genomic_DNA"/>
</dbReference>
<sequence>MQTPASTRIGTGWALCEERGKGIALRYGLGPDRLARFLGFAWFCGVKKKRGRLDLYHMIRMVKSNGWIKGFYASPNMSNAMEILLDARWFPFQPNILIYLWEPKTKRLRRRKQLLSIPALHNNHKVVGHVPQYSWGQLANAKVHYGIA</sequence>
<name>A0A9J5X7X5_SOLCO</name>